<dbReference type="EMBL" id="JALNTZ010000004">
    <property type="protein sequence ID" value="KAJ3654850.1"/>
    <property type="molecule type" value="Genomic_DNA"/>
</dbReference>
<evidence type="ECO:0000256" key="4">
    <source>
        <dbReference type="RuleBase" id="RU000411"/>
    </source>
</evidence>
<gene>
    <name evidence="6" type="ORF">Zmor_014008</name>
</gene>
<keyword evidence="7" id="KW-1185">Reference proteome</keyword>
<reference evidence="6" key="1">
    <citation type="journal article" date="2023" name="G3 (Bethesda)">
        <title>Whole genome assemblies of Zophobas morio and Tenebrio molitor.</title>
        <authorList>
            <person name="Kaur S."/>
            <person name="Stinson S.A."/>
            <person name="diCenzo G.C."/>
        </authorList>
    </citation>
    <scope>NUCLEOTIDE SEQUENCE</scope>
    <source>
        <strain evidence="6">QUZm001</strain>
    </source>
</reference>
<keyword evidence="2" id="KW-0646">Protease inhibitor</keyword>
<dbReference type="PANTHER" id="PTHR11461">
    <property type="entry name" value="SERINE PROTEASE INHIBITOR, SERPIN"/>
    <property type="match status" value="1"/>
</dbReference>
<organism evidence="6 7">
    <name type="scientific">Zophobas morio</name>
    <dbReference type="NCBI Taxonomy" id="2755281"/>
    <lineage>
        <taxon>Eukaryota</taxon>
        <taxon>Metazoa</taxon>
        <taxon>Ecdysozoa</taxon>
        <taxon>Arthropoda</taxon>
        <taxon>Hexapoda</taxon>
        <taxon>Insecta</taxon>
        <taxon>Pterygota</taxon>
        <taxon>Neoptera</taxon>
        <taxon>Endopterygota</taxon>
        <taxon>Coleoptera</taxon>
        <taxon>Polyphaga</taxon>
        <taxon>Cucujiformia</taxon>
        <taxon>Tenebrionidae</taxon>
        <taxon>Zophobas</taxon>
    </lineage>
</organism>
<evidence type="ECO:0000313" key="7">
    <source>
        <dbReference type="Proteomes" id="UP001168821"/>
    </source>
</evidence>
<dbReference type="PANTHER" id="PTHR11461:SF211">
    <property type="entry name" value="GH10112P-RELATED"/>
    <property type="match status" value="1"/>
</dbReference>
<dbReference type="Gene3D" id="1.10.287.580">
    <property type="entry name" value="Helix hairpin bin"/>
    <property type="match status" value="1"/>
</dbReference>
<dbReference type="InterPro" id="IPR000215">
    <property type="entry name" value="Serpin_fam"/>
</dbReference>
<evidence type="ECO:0000256" key="2">
    <source>
        <dbReference type="ARBA" id="ARBA00022690"/>
    </source>
</evidence>
<dbReference type="InterPro" id="IPR042178">
    <property type="entry name" value="Serpin_sf_1"/>
</dbReference>
<dbReference type="InterPro" id="IPR023796">
    <property type="entry name" value="Serpin_dom"/>
</dbReference>
<keyword evidence="3" id="KW-0722">Serine protease inhibitor</keyword>
<feature type="domain" description="Serpin" evidence="5">
    <location>
        <begin position="20"/>
        <end position="386"/>
    </location>
</feature>
<evidence type="ECO:0000256" key="1">
    <source>
        <dbReference type="ARBA" id="ARBA00009500"/>
    </source>
</evidence>
<dbReference type="CDD" id="cd19601">
    <property type="entry name" value="serpin42Da-like"/>
    <property type="match status" value="1"/>
</dbReference>
<dbReference type="Pfam" id="PF00079">
    <property type="entry name" value="Serpin"/>
    <property type="match status" value="1"/>
</dbReference>
<dbReference type="GO" id="GO:0004867">
    <property type="term" value="F:serine-type endopeptidase inhibitor activity"/>
    <property type="evidence" value="ECO:0007669"/>
    <property type="project" value="UniProtKB-KW"/>
</dbReference>
<evidence type="ECO:0000259" key="5">
    <source>
        <dbReference type="SMART" id="SM00093"/>
    </source>
</evidence>
<name>A0AA38IET6_9CUCU</name>
<dbReference type="Gene3D" id="2.30.39.10">
    <property type="entry name" value="Alpha-1-antitrypsin, domain 1"/>
    <property type="match status" value="1"/>
</dbReference>
<dbReference type="PROSITE" id="PS00284">
    <property type="entry name" value="SERPIN"/>
    <property type="match status" value="1"/>
</dbReference>
<accession>A0AA38IET6</accession>
<dbReference type="AlphaFoldDB" id="A0AA38IET6"/>
<dbReference type="Proteomes" id="UP001168821">
    <property type="component" value="Unassembled WGS sequence"/>
</dbReference>
<comment type="caution">
    <text evidence="6">The sequence shown here is derived from an EMBL/GenBank/DDBJ whole genome shotgun (WGS) entry which is preliminary data.</text>
</comment>
<dbReference type="Gene3D" id="2.10.310.10">
    <property type="entry name" value="Serpins superfamily"/>
    <property type="match status" value="1"/>
</dbReference>
<comment type="similarity">
    <text evidence="1 4">Belongs to the serpin family.</text>
</comment>
<dbReference type="SMART" id="SM00093">
    <property type="entry name" value="SERPIN"/>
    <property type="match status" value="1"/>
</dbReference>
<evidence type="ECO:0000313" key="6">
    <source>
        <dbReference type="EMBL" id="KAJ3654850.1"/>
    </source>
</evidence>
<proteinExistence type="inferred from homology"/>
<dbReference type="Gene3D" id="3.30.497.10">
    <property type="entry name" value="Antithrombin, subunit I, domain 2"/>
    <property type="match status" value="1"/>
</dbReference>
<sequence>MVLKTAEALQISNSSSQFTNNLYNILAGTSPGNIVFSPVSLHAVLSMVYQGAQDTTAEKFASSLKVPDAKVASDGYSVIMKRLTYIPNVTLLMAIKIYLMEGHPVLPDFSETVTNNFLCDVQLLNFCDQAAAAATINTWVEEKTQEKIMNLVNKEDFDESTQLVLVNAIYFKSRWRHAFDKGATKTEPFYLNDTDSVPVQMMYMKRRCYHNSIMELEAQMLELPYANGNLSMVIILPFERNGIAELEKKLTTVNLAKITNEVYNPPITVALPKFKIEQTIDLKDSLTKLGLGEIFDRSAANFSGMVTSKEPLHVSKVIQRAFIEVSEEGSDPPPVPAAAAGRRRRGRLCHVEGPDMFFTADHPFVFMLLEKSTGTHILFTGKIMNPQL</sequence>
<dbReference type="InterPro" id="IPR023795">
    <property type="entry name" value="Serpin_CS"/>
</dbReference>
<protein>
    <recommendedName>
        <fullName evidence="5">Serpin domain-containing protein</fullName>
    </recommendedName>
</protein>
<dbReference type="InterPro" id="IPR036186">
    <property type="entry name" value="Serpin_sf"/>
</dbReference>
<dbReference type="GO" id="GO:0005615">
    <property type="term" value="C:extracellular space"/>
    <property type="evidence" value="ECO:0007669"/>
    <property type="project" value="InterPro"/>
</dbReference>
<dbReference type="InterPro" id="IPR042185">
    <property type="entry name" value="Serpin_sf_2"/>
</dbReference>
<dbReference type="SUPFAM" id="SSF56574">
    <property type="entry name" value="Serpins"/>
    <property type="match status" value="1"/>
</dbReference>
<evidence type="ECO:0000256" key="3">
    <source>
        <dbReference type="ARBA" id="ARBA00022900"/>
    </source>
</evidence>